<name>A0ABX8JNU0_9BACT</name>
<dbReference type="Pfam" id="PF05488">
    <property type="entry name" value="PAAR_motif"/>
    <property type="match status" value="1"/>
</dbReference>
<evidence type="ECO:0000313" key="1">
    <source>
        <dbReference type="EMBL" id="QWV99067.1"/>
    </source>
</evidence>
<proteinExistence type="predicted"/>
<dbReference type="InterPro" id="IPR008727">
    <property type="entry name" value="PAAR_motif"/>
</dbReference>
<gene>
    <name evidence="1" type="ORF">KP005_07230</name>
</gene>
<accession>A0ABX8JNU0</accession>
<dbReference type="Proteomes" id="UP000683493">
    <property type="component" value="Chromosome"/>
</dbReference>
<dbReference type="EMBL" id="CP076724">
    <property type="protein sequence ID" value="QWV99067.1"/>
    <property type="molecule type" value="Genomic_DNA"/>
</dbReference>
<evidence type="ECO:0000313" key="2">
    <source>
        <dbReference type="Proteomes" id="UP000683493"/>
    </source>
</evidence>
<protein>
    <submittedName>
        <fullName evidence="1">PAAR domain-containing protein</fullName>
    </submittedName>
</protein>
<organism evidence="1 2">
    <name type="scientific">Geomonas diazotrophica</name>
    <dbReference type="NCBI Taxonomy" id="2843197"/>
    <lineage>
        <taxon>Bacteria</taxon>
        <taxon>Pseudomonadati</taxon>
        <taxon>Thermodesulfobacteriota</taxon>
        <taxon>Desulfuromonadia</taxon>
        <taxon>Geobacterales</taxon>
        <taxon>Geobacteraceae</taxon>
        <taxon>Geomonas</taxon>
    </lineage>
</organism>
<keyword evidence="2" id="KW-1185">Reference proteome</keyword>
<reference evidence="1 2" key="1">
    <citation type="submission" date="2021-06" db="EMBL/GenBank/DDBJ databases">
        <title>Gemonas diversity in paddy soil.</title>
        <authorList>
            <person name="Liu G."/>
        </authorList>
    </citation>
    <scope>NUCLEOTIDE SEQUENCE [LARGE SCALE GENOMIC DNA]</scope>
    <source>
        <strain evidence="1 2">RG29</strain>
    </source>
</reference>
<sequence>MLPAARVTDLIVSTATLGVPTPIIPPGAPNVLIAGLPAARMGDSCGADMIIKGSTTVFIAGLPAARMADQTAGGGVILPPCALTVLIGG</sequence>